<dbReference type="PANTHER" id="PTHR24242">
    <property type="entry name" value="G-PROTEIN COUPLED RECEPTOR"/>
    <property type="match status" value="1"/>
</dbReference>
<dbReference type="CDD" id="cd13954">
    <property type="entry name" value="7tmA_OR"/>
    <property type="match status" value="1"/>
</dbReference>
<dbReference type="OrthoDB" id="9444602at2759"/>
<organism evidence="16 17">
    <name type="scientific">Geotrypetes seraphini</name>
    <name type="common">Gaboon caecilian</name>
    <name type="synonym">Caecilia seraphini</name>
    <dbReference type="NCBI Taxonomy" id="260995"/>
    <lineage>
        <taxon>Eukaryota</taxon>
        <taxon>Metazoa</taxon>
        <taxon>Chordata</taxon>
        <taxon>Craniata</taxon>
        <taxon>Vertebrata</taxon>
        <taxon>Euteleostomi</taxon>
        <taxon>Amphibia</taxon>
        <taxon>Gymnophiona</taxon>
        <taxon>Geotrypetes</taxon>
    </lineage>
</organism>
<evidence type="ECO:0000256" key="1">
    <source>
        <dbReference type="ARBA" id="ARBA00004651"/>
    </source>
</evidence>
<dbReference type="InParanoid" id="A0A6P8P637"/>
<dbReference type="PANTHER" id="PTHR24242:SF415">
    <property type="entry name" value="OLFACTORY RECEPTOR"/>
    <property type="match status" value="1"/>
</dbReference>
<evidence type="ECO:0000256" key="5">
    <source>
        <dbReference type="ARBA" id="ARBA00022725"/>
    </source>
</evidence>
<comment type="similarity">
    <text evidence="13">Belongs to the G-protein coupled receptor 1 family.</text>
</comment>
<feature type="domain" description="G-protein coupled receptors family 1 profile" evidence="15">
    <location>
        <begin position="46"/>
        <end position="295"/>
    </location>
</feature>
<dbReference type="PRINTS" id="PR00237">
    <property type="entry name" value="GPCRRHODOPSN"/>
</dbReference>
<dbReference type="PROSITE" id="PS00237">
    <property type="entry name" value="G_PROTEIN_RECEP_F1_1"/>
    <property type="match status" value="1"/>
</dbReference>
<evidence type="ECO:0000256" key="11">
    <source>
        <dbReference type="ARBA" id="ARBA00023180"/>
    </source>
</evidence>
<dbReference type="FunFam" id="1.20.1070.10:FF:000001">
    <property type="entry name" value="Olfactory receptor"/>
    <property type="match status" value="1"/>
</dbReference>
<keyword evidence="9" id="KW-1015">Disulfide bond</keyword>
<dbReference type="AlphaFoldDB" id="A0A6P8P637"/>
<keyword evidence="6 14" id="KW-1133">Transmembrane helix</keyword>
<keyword evidence="3 14" id="KW-0716">Sensory transduction</keyword>
<evidence type="ECO:0000256" key="8">
    <source>
        <dbReference type="ARBA" id="ARBA00023136"/>
    </source>
</evidence>
<dbReference type="GeneID" id="117349641"/>
<dbReference type="SUPFAM" id="SSF81321">
    <property type="entry name" value="Family A G protein-coupled receptor-like"/>
    <property type="match status" value="1"/>
</dbReference>
<dbReference type="RefSeq" id="XP_033779124.1">
    <property type="nucleotide sequence ID" value="XM_033923233.1"/>
</dbReference>
<keyword evidence="8 14" id="KW-0472">Membrane</keyword>
<evidence type="ECO:0000256" key="9">
    <source>
        <dbReference type="ARBA" id="ARBA00023157"/>
    </source>
</evidence>
<keyword evidence="12 13" id="KW-0807">Transducer</keyword>
<dbReference type="InterPro" id="IPR000276">
    <property type="entry name" value="GPCR_Rhodpsn"/>
</dbReference>
<proteinExistence type="inferred from homology"/>
<accession>A0A6P8P637</accession>
<keyword evidence="7 13" id="KW-0297">G-protein coupled receptor</keyword>
<evidence type="ECO:0000256" key="6">
    <source>
        <dbReference type="ARBA" id="ARBA00022989"/>
    </source>
</evidence>
<dbReference type="Gene3D" id="1.20.1070.10">
    <property type="entry name" value="Rhodopsin 7-helix transmembrane proteins"/>
    <property type="match status" value="1"/>
</dbReference>
<dbReference type="GO" id="GO:0004984">
    <property type="term" value="F:olfactory receptor activity"/>
    <property type="evidence" value="ECO:0007669"/>
    <property type="project" value="InterPro"/>
</dbReference>
<protein>
    <recommendedName>
        <fullName evidence="14">Olfactory receptor</fullName>
    </recommendedName>
</protein>
<evidence type="ECO:0000313" key="16">
    <source>
        <dbReference type="Proteomes" id="UP000515159"/>
    </source>
</evidence>
<sequence>MHIWLGEMENQTTVTEFIFLGFSNLSKMQFILFGVVLMAYTCILLGNALIMVVTVNDSHLHTPMYFFLSNLAVCGICYTTVTIPKMLVDLLMEKKRITLSGCFTQFYFFFALGGSECFFLAVMAVDRYAAICNPLYYANIMSNSVCCKLALVAWTVPFLFPIYPIILIAKLPYCGPNEINHFFCDAGPLFKLACTSTYINEVLGYTLCSVTILSSFIITVASYIRIIVTIMKISSSRGRMRTFSTCASHLTVVTIYYGTIMFMYVRPSANYSLELGKSVAVFYTLLTPLLNPIIYSLRNREVREAVKKVLKKTFPLFS</sequence>
<feature type="transmembrane region" description="Helical" evidence="14">
    <location>
        <begin position="280"/>
        <end position="297"/>
    </location>
</feature>
<dbReference type="Pfam" id="PF13853">
    <property type="entry name" value="7tm_4"/>
    <property type="match status" value="1"/>
</dbReference>
<feature type="transmembrane region" description="Helical" evidence="14">
    <location>
        <begin position="245"/>
        <end position="265"/>
    </location>
</feature>
<keyword evidence="2 14" id="KW-1003">Cell membrane</keyword>
<dbReference type="GO" id="GO:0004930">
    <property type="term" value="F:G protein-coupled receptor activity"/>
    <property type="evidence" value="ECO:0007669"/>
    <property type="project" value="UniProtKB-KW"/>
</dbReference>
<dbReference type="InterPro" id="IPR000725">
    <property type="entry name" value="Olfact_rcpt"/>
</dbReference>
<evidence type="ECO:0000259" key="15">
    <source>
        <dbReference type="PROSITE" id="PS50262"/>
    </source>
</evidence>
<feature type="transmembrane region" description="Helical" evidence="14">
    <location>
        <begin position="202"/>
        <end position="224"/>
    </location>
</feature>
<feature type="transmembrane region" description="Helical" evidence="14">
    <location>
        <begin position="30"/>
        <end position="53"/>
    </location>
</feature>
<evidence type="ECO:0000256" key="7">
    <source>
        <dbReference type="ARBA" id="ARBA00023040"/>
    </source>
</evidence>
<dbReference type="PRINTS" id="PR00245">
    <property type="entry name" value="OLFACTORYR"/>
</dbReference>
<evidence type="ECO:0000256" key="2">
    <source>
        <dbReference type="ARBA" id="ARBA00022475"/>
    </source>
</evidence>
<name>A0A6P8P637_GEOSA</name>
<feature type="transmembrane region" description="Helical" evidence="14">
    <location>
        <begin position="145"/>
        <end position="166"/>
    </location>
</feature>
<dbReference type="InterPro" id="IPR050939">
    <property type="entry name" value="Olfactory_GPCR1"/>
</dbReference>
<keyword evidence="10 13" id="KW-0675">Receptor</keyword>
<dbReference type="KEGG" id="gsh:117349641"/>
<reference evidence="17" key="1">
    <citation type="submission" date="2025-08" db="UniProtKB">
        <authorList>
            <consortium name="RefSeq"/>
        </authorList>
    </citation>
    <scope>IDENTIFICATION</scope>
</reference>
<evidence type="ECO:0000256" key="3">
    <source>
        <dbReference type="ARBA" id="ARBA00022606"/>
    </source>
</evidence>
<comment type="subcellular location">
    <subcellularLocation>
        <location evidence="1 14">Cell membrane</location>
        <topology evidence="1 14">Multi-pass membrane protein</topology>
    </subcellularLocation>
</comment>
<evidence type="ECO:0000256" key="14">
    <source>
        <dbReference type="RuleBase" id="RU363047"/>
    </source>
</evidence>
<keyword evidence="5 14" id="KW-0552">Olfaction</keyword>
<dbReference type="InterPro" id="IPR017452">
    <property type="entry name" value="GPCR_Rhodpsn_7TM"/>
</dbReference>
<evidence type="ECO:0000256" key="12">
    <source>
        <dbReference type="ARBA" id="ARBA00023224"/>
    </source>
</evidence>
<evidence type="ECO:0000256" key="4">
    <source>
        <dbReference type="ARBA" id="ARBA00022692"/>
    </source>
</evidence>
<evidence type="ECO:0000256" key="10">
    <source>
        <dbReference type="ARBA" id="ARBA00023170"/>
    </source>
</evidence>
<dbReference type="GO" id="GO:0005886">
    <property type="term" value="C:plasma membrane"/>
    <property type="evidence" value="ECO:0007669"/>
    <property type="project" value="UniProtKB-SubCell"/>
</dbReference>
<evidence type="ECO:0000313" key="17">
    <source>
        <dbReference type="RefSeq" id="XP_033779124.1"/>
    </source>
</evidence>
<evidence type="ECO:0000256" key="13">
    <source>
        <dbReference type="RuleBase" id="RU000688"/>
    </source>
</evidence>
<keyword evidence="16" id="KW-1185">Reference proteome</keyword>
<feature type="transmembrane region" description="Helical" evidence="14">
    <location>
        <begin position="65"/>
        <end position="86"/>
    </location>
</feature>
<dbReference type="Proteomes" id="UP000515159">
    <property type="component" value="Chromosome 16"/>
</dbReference>
<keyword evidence="11" id="KW-0325">Glycoprotein</keyword>
<dbReference type="PROSITE" id="PS50262">
    <property type="entry name" value="G_PROTEIN_RECEP_F1_2"/>
    <property type="match status" value="1"/>
</dbReference>
<gene>
    <name evidence="17" type="primary">LOC117349641</name>
</gene>
<keyword evidence="4 13" id="KW-0812">Transmembrane</keyword>
<feature type="transmembrane region" description="Helical" evidence="14">
    <location>
        <begin position="106"/>
        <end position="125"/>
    </location>
</feature>